<evidence type="ECO:0000313" key="6">
    <source>
        <dbReference type="EMBL" id="TPG17809.1"/>
    </source>
</evidence>
<name>A0A502D0A4_9MICO</name>
<dbReference type="InterPro" id="IPR009057">
    <property type="entry name" value="Homeodomain-like_sf"/>
</dbReference>
<dbReference type="GO" id="GO:0000976">
    <property type="term" value="F:transcription cis-regulatory region binding"/>
    <property type="evidence" value="ECO:0007669"/>
    <property type="project" value="TreeGrafter"/>
</dbReference>
<dbReference type="PRINTS" id="PR00455">
    <property type="entry name" value="HTHTETR"/>
</dbReference>
<dbReference type="SUPFAM" id="SSF46689">
    <property type="entry name" value="Homeodomain-like"/>
    <property type="match status" value="1"/>
</dbReference>
<accession>A0A502D0A4</accession>
<evidence type="ECO:0000256" key="1">
    <source>
        <dbReference type="ARBA" id="ARBA00023015"/>
    </source>
</evidence>
<comment type="caution">
    <text evidence="6">The sequence shown here is derived from an EMBL/GenBank/DDBJ whole genome shotgun (WGS) entry which is preliminary data.</text>
</comment>
<dbReference type="PANTHER" id="PTHR30055:SF234">
    <property type="entry name" value="HTH-TYPE TRANSCRIPTIONAL REGULATOR BETI"/>
    <property type="match status" value="1"/>
</dbReference>
<feature type="domain" description="HTH tetR-type" evidence="5">
    <location>
        <begin position="15"/>
        <end position="75"/>
    </location>
</feature>
<protein>
    <submittedName>
        <fullName evidence="6">TetR/AcrR family transcriptional regulator</fullName>
    </submittedName>
</protein>
<feature type="DNA-binding region" description="H-T-H motif" evidence="4">
    <location>
        <begin position="38"/>
        <end position="57"/>
    </location>
</feature>
<organism evidence="6 7">
    <name type="scientific">Pedococcus bigeumensis</name>
    <dbReference type="NCBI Taxonomy" id="433644"/>
    <lineage>
        <taxon>Bacteria</taxon>
        <taxon>Bacillati</taxon>
        <taxon>Actinomycetota</taxon>
        <taxon>Actinomycetes</taxon>
        <taxon>Micrococcales</taxon>
        <taxon>Intrasporangiaceae</taxon>
        <taxon>Pedococcus</taxon>
    </lineage>
</organism>
<evidence type="ECO:0000256" key="2">
    <source>
        <dbReference type="ARBA" id="ARBA00023125"/>
    </source>
</evidence>
<dbReference type="PANTHER" id="PTHR30055">
    <property type="entry name" value="HTH-TYPE TRANSCRIPTIONAL REGULATOR RUTR"/>
    <property type="match status" value="1"/>
</dbReference>
<evidence type="ECO:0000256" key="4">
    <source>
        <dbReference type="PROSITE-ProRule" id="PRU00335"/>
    </source>
</evidence>
<dbReference type="AlphaFoldDB" id="A0A502D0A4"/>
<evidence type="ECO:0000256" key="3">
    <source>
        <dbReference type="ARBA" id="ARBA00023163"/>
    </source>
</evidence>
<dbReference type="Gene3D" id="1.10.357.10">
    <property type="entry name" value="Tetracycline Repressor, domain 2"/>
    <property type="match status" value="1"/>
</dbReference>
<dbReference type="PROSITE" id="PS50977">
    <property type="entry name" value="HTH_TETR_2"/>
    <property type="match status" value="1"/>
</dbReference>
<dbReference type="Pfam" id="PF00440">
    <property type="entry name" value="TetR_N"/>
    <property type="match status" value="1"/>
</dbReference>
<keyword evidence="3" id="KW-0804">Transcription</keyword>
<evidence type="ECO:0000313" key="7">
    <source>
        <dbReference type="Proteomes" id="UP000317722"/>
    </source>
</evidence>
<proteinExistence type="predicted"/>
<gene>
    <name evidence="6" type="ORF">EAH86_05045</name>
</gene>
<dbReference type="InterPro" id="IPR050109">
    <property type="entry name" value="HTH-type_TetR-like_transc_reg"/>
</dbReference>
<keyword evidence="2 4" id="KW-0238">DNA-binding</keyword>
<dbReference type="OrthoDB" id="3819648at2"/>
<sequence>MVGIPTRDRVAERREATRAEILNAAWAVAQEKGIAALTLKDVADRVGMRPPSLYSHFASKNAIYDAMFGQAWQGCLDTMRAARDAGLPDDPRAAITVMARAYVDYAVADQSRNQLMNARISADFRPSPAAYLPSVAVWELSRDHFATIGLTAEEDLDLFSAVVGGLVDAQLANDPGGDRYTRQLDRAIGMLADHFGL</sequence>
<dbReference type="InterPro" id="IPR001647">
    <property type="entry name" value="HTH_TetR"/>
</dbReference>
<evidence type="ECO:0000259" key="5">
    <source>
        <dbReference type="PROSITE" id="PS50977"/>
    </source>
</evidence>
<dbReference type="EMBL" id="RCZM01000002">
    <property type="protein sequence ID" value="TPG17809.1"/>
    <property type="molecule type" value="Genomic_DNA"/>
</dbReference>
<reference evidence="6 7" key="1">
    <citation type="journal article" date="2019" name="Environ. Microbiol.">
        <title>Species interactions and distinct microbial communities in high Arctic permafrost affected cryosols are associated with the CH4 and CO2 gas fluxes.</title>
        <authorList>
            <person name="Altshuler I."/>
            <person name="Hamel J."/>
            <person name="Turney S."/>
            <person name="Magnuson E."/>
            <person name="Levesque R."/>
            <person name="Greer C."/>
            <person name="Whyte L.G."/>
        </authorList>
    </citation>
    <scope>NUCLEOTIDE SEQUENCE [LARGE SCALE GENOMIC DNA]</scope>
    <source>
        <strain evidence="6 7">S9.3A</strain>
    </source>
</reference>
<dbReference type="GO" id="GO:0003700">
    <property type="term" value="F:DNA-binding transcription factor activity"/>
    <property type="evidence" value="ECO:0007669"/>
    <property type="project" value="TreeGrafter"/>
</dbReference>
<dbReference type="Proteomes" id="UP000317722">
    <property type="component" value="Unassembled WGS sequence"/>
</dbReference>
<keyword evidence="7" id="KW-1185">Reference proteome</keyword>
<keyword evidence="1" id="KW-0805">Transcription regulation</keyword>